<protein>
    <submittedName>
        <fullName evidence="1">Vacuolar protein sorting-associated protein 20 homolog 1</fullName>
    </submittedName>
</protein>
<dbReference type="EMBL" id="GGEC01013313">
    <property type="protein sequence ID" value="MBW93796.1"/>
    <property type="molecule type" value="Transcribed_RNA"/>
</dbReference>
<reference evidence="1" key="1">
    <citation type="submission" date="2018-02" db="EMBL/GenBank/DDBJ databases">
        <title>Rhizophora mucronata_Transcriptome.</title>
        <authorList>
            <person name="Meera S.P."/>
            <person name="Sreeshan A."/>
            <person name="Augustine A."/>
        </authorList>
    </citation>
    <scope>NUCLEOTIDE SEQUENCE</scope>
    <source>
        <tissue evidence="1">Leaf</tissue>
    </source>
</reference>
<organism evidence="1">
    <name type="scientific">Rhizophora mucronata</name>
    <name type="common">Asiatic mangrove</name>
    <dbReference type="NCBI Taxonomy" id="61149"/>
    <lineage>
        <taxon>Eukaryota</taxon>
        <taxon>Viridiplantae</taxon>
        <taxon>Streptophyta</taxon>
        <taxon>Embryophyta</taxon>
        <taxon>Tracheophyta</taxon>
        <taxon>Spermatophyta</taxon>
        <taxon>Magnoliopsida</taxon>
        <taxon>eudicotyledons</taxon>
        <taxon>Gunneridae</taxon>
        <taxon>Pentapetalae</taxon>
        <taxon>rosids</taxon>
        <taxon>fabids</taxon>
        <taxon>Malpighiales</taxon>
        <taxon>Rhizophoraceae</taxon>
        <taxon>Rhizophora</taxon>
    </lineage>
</organism>
<sequence>MLHNHMLRCCFKVLKFEFKLDLLMALDQTGHCLSQVFYNPTAFDVLSCTEEPISLCSVFVQEPYFRVRKHHRDTRSKQYIRHRGYLTGQGKHLMHTQETHTIMHAFSRSNYTKLLNV</sequence>
<dbReference type="AlphaFoldDB" id="A0A2P2JK03"/>
<accession>A0A2P2JK03</accession>
<proteinExistence type="predicted"/>
<evidence type="ECO:0000313" key="1">
    <source>
        <dbReference type="EMBL" id="MBW93796.1"/>
    </source>
</evidence>
<name>A0A2P2JK03_RHIMU</name>